<feature type="transmembrane region" description="Helical" evidence="1">
    <location>
        <begin position="164"/>
        <end position="182"/>
    </location>
</feature>
<reference evidence="2 3" key="1">
    <citation type="submission" date="2018-08" db="EMBL/GenBank/DDBJ databases">
        <title>Genomic Encyclopedia of Type Strains, Phase III (KMG-III): the genomes of soil and plant-associated and newly described type strains.</title>
        <authorList>
            <person name="Whitman W."/>
        </authorList>
    </citation>
    <scope>NUCLEOTIDE SEQUENCE [LARGE SCALE GENOMIC DNA]</scope>
    <source>
        <strain evidence="2 3">CGMCC 1.10966</strain>
    </source>
</reference>
<accession>A0A3D9SI52</accession>
<evidence type="ECO:0000256" key="1">
    <source>
        <dbReference type="SAM" id="Phobius"/>
    </source>
</evidence>
<sequence>MNEEVRIIIEPIQDPEKIKKVGEYYRINSENSMNYFRYWNEHTLFHWDFWLSWGIAIVPWIIWAYCHKQQSRGRLLLAGFLAVIISSWLDFYGVNIGLWYYTGLAIPTIPSYVPWDFSLIPVLTMFMIQIKPQSSVWGKAFLFAFTSAFLGEPLFLWLGFYRLLHWNLFFSVPIYFILFIICHKISRIKFGDQL</sequence>
<proteinExistence type="predicted"/>
<feature type="transmembrane region" description="Helical" evidence="1">
    <location>
        <begin position="140"/>
        <end position="158"/>
    </location>
</feature>
<keyword evidence="1" id="KW-1133">Transmembrane helix</keyword>
<dbReference type="EMBL" id="QTTN01000004">
    <property type="protein sequence ID" value="REE91558.1"/>
    <property type="molecule type" value="Genomic_DNA"/>
</dbReference>
<dbReference type="AlphaFoldDB" id="A0A3D9SI52"/>
<protein>
    <submittedName>
        <fullName evidence="2">Uncharacterized protein</fullName>
    </submittedName>
</protein>
<dbReference type="NCBIfam" id="NF041644">
    <property type="entry name" value="CBO0543_fam"/>
    <property type="match status" value="1"/>
</dbReference>
<evidence type="ECO:0000313" key="3">
    <source>
        <dbReference type="Proteomes" id="UP000256304"/>
    </source>
</evidence>
<feature type="transmembrane region" description="Helical" evidence="1">
    <location>
        <begin position="75"/>
        <end position="100"/>
    </location>
</feature>
<dbReference type="InterPro" id="IPR048147">
    <property type="entry name" value="CBO0543-like"/>
</dbReference>
<keyword evidence="1" id="KW-0812">Transmembrane</keyword>
<dbReference type="Proteomes" id="UP000256304">
    <property type="component" value="Unassembled WGS sequence"/>
</dbReference>
<comment type="caution">
    <text evidence="2">The sequence shown here is derived from an EMBL/GenBank/DDBJ whole genome shotgun (WGS) entry which is preliminary data.</text>
</comment>
<keyword evidence="1" id="KW-0472">Membrane</keyword>
<keyword evidence="3" id="KW-1185">Reference proteome</keyword>
<name>A0A3D9SI52_9BACL</name>
<evidence type="ECO:0000313" key="2">
    <source>
        <dbReference type="EMBL" id="REE91558.1"/>
    </source>
</evidence>
<feature type="transmembrane region" description="Helical" evidence="1">
    <location>
        <begin position="44"/>
        <end position="63"/>
    </location>
</feature>
<gene>
    <name evidence="2" type="ORF">A8990_10465</name>
</gene>
<organism evidence="2 3">
    <name type="scientific">Paenibacillus taihuensis</name>
    <dbReference type="NCBI Taxonomy" id="1156355"/>
    <lineage>
        <taxon>Bacteria</taxon>
        <taxon>Bacillati</taxon>
        <taxon>Bacillota</taxon>
        <taxon>Bacilli</taxon>
        <taxon>Bacillales</taxon>
        <taxon>Paenibacillaceae</taxon>
        <taxon>Paenibacillus</taxon>
    </lineage>
</organism>